<dbReference type="EC" id="3.2.1.-" evidence="2"/>
<dbReference type="PATRIC" id="fig|1432052.3.peg.1580"/>
<feature type="domain" description="Mannosylglycerate hydrolase MGH1-like glycoside hydrolase" evidence="1">
    <location>
        <begin position="287"/>
        <end position="583"/>
    </location>
</feature>
<accession>A0A1E3AYJ2</accession>
<organism evidence="2 3">
    <name type="scientific">Eisenbergiella tayi</name>
    <dbReference type="NCBI Taxonomy" id="1432052"/>
    <lineage>
        <taxon>Bacteria</taxon>
        <taxon>Bacillati</taxon>
        <taxon>Bacillota</taxon>
        <taxon>Clostridia</taxon>
        <taxon>Lachnospirales</taxon>
        <taxon>Lachnospiraceae</taxon>
        <taxon>Eisenbergiella</taxon>
    </lineage>
</organism>
<gene>
    <name evidence="2" type="primary">ygjK_1</name>
    <name evidence="2" type="ORF">BEH84_01443</name>
</gene>
<dbReference type="PANTHER" id="PTHR23403:SF1">
    <property type="entry name" value="TREHALASE"/>
    <property type="match status" value="1"/>
</dbReference>
<dbReference type="Gene3D" id="1.50.10.10">
    <property type="match status" value="1"/>
</dbReference>
<dbReference type="PANTHER" id="PTHR23403">
    <property type="entry name" value="TREHALASE"/>
    <property type="match status" value="1"/>
</dbReference>
<dbReference type="SUPFAM" id="SSF48208">
    <property type="entry name" value="Six-hairpin glycosidases"/>
    <property type="match status" value="1"/>
</dbReference>
<evidence type="ECO:0000259" key="1">
    <source>
        <dbReference type="Pfam" id="PF22422"/>
    </source>
</evidence>
<reference evidence="2 3" key="1">
    <citation type="submission" date="2016-07" db="EMBL/GenBank/DDBJ databases">
        <title>Characterization of isolates of Eisenbergiella tayi derived from blood cultures, using whole genome sequencing.</title>
        <authorList>
            <person name="Burdz T."/>
            <person name="Wiebe D."/>
            <person name="Huynh C."/>
            <person name="Bernard K."/>
        </authorList>
    </citation>
    <scope>NUCLEOTIDE SEQUENCE [LARGE SCALE GENOMIC DNA]</scope>
    <source>
        <strain evidence="2 3">NML 120489</strain>
    </source>
</reference>
<evidence type="ECO:0000313" key="3">
    <source>
        <dbReference type="Proteomes" id="UP000095003"/>
    </source>
</evidence>
<keyword evidence="2" id="KW-0378">Hydrolase</keyword>
<dbReference type="InterPro" id="IPR054491">
    <property type="entry name" value="MGH1-like_GH"/>
</dbReference>
<dbReference type="Pfam" id="PF22422">
    <property type="entry name" value="MGH1-like_GH"/>
    <property type="match status" value="1"/>
</dbReference>
<evidence type="ECO:0000313" key="2">
    <source>
        <dbReference type="EMBL" id="ODM13724.1"/>
    </source>
</evidence>
<dbReference type="EMBL" id="MCGI01000001">
    <property type="protein sequence ID" value="ODM13724.1"/>
    <property type="molecule type" value="Genomic_DNA"/>
</dbReference>
<dbReference type="GO" id="GO:0004555">
    <property type="term" value="F:alpha,alpha-trehalase activity"/>
    <property type="evidence" value="ECO:0007669"/>
    <property type="project" value="InterPro"/>
</dbReference>
<dbReference type="InterPro" id="IPR001661">
    <property type="entry name" value="Glyco_hydro_37"/>
</dbReference>
<proteinExistence type="predicted"/>
<dbReference type="AlphaFoldDB" id="A0A1E3AYJ2"/>
<dbReference type="GeneID" id="93299931"/>
<protein>
    <submittedName>
        <fullName evidence="2">Glucosidase YgjK</fullName>
        <ecNumber evidence="2">3.2.1.-</ecNumber>
    </submittedName>
</protein>
<keyword evidence="2" id="KW-0326">Glycosidase</keyword>
<name>A0A1E3AYJ2_9FIRM</name>
<sequence>MNTDKILTGWNTWDTYSATTYVHMPEGYGVRIGLKEYLRGQYLQYPNIGRLGETDEKIRPGLHAYDGSYTELELEWRRIALKIQTAVRDDSLIIRIEPMSNTTRFIPSIVLEGVVLWNMPAVCRKDEQGIVWDAGGKTKRLQLISGVQNDDTYMPVSGPFVSIQLDQAVCFSIGEKYTPEQADEIIRENKEKMLTYASEKYKDYAQAWIGMQTSLAWNLIYDSKNKRPMINVSRLWNIDRGGYALFCWDNFFMGFMAAIDAPELGKNNIIENLKEVEELGFVPNGSFGNGRKSFDRSQPPVGTMCVWEVYKMDKDEEFLKEAFDLLLRWNRWWMEKRYNGGLLSWGSDDYDNKWEMDGIHETFGASLESGMDNSPMYIPEEVYFNPEKNILELWDVALNSMYIYDCEHLADIAGILGRNEEKELRERAEAFKKLLPRLWNEELGIYCNYKTDEQKFSTVLSPCNFYALMTGLPDDRQAERMMKEHFMNPEEFYGDWIMPSIARNHPMYPENTYWRGRIWAPLNFLVYMGMRRYEGLPETRILVDKSMELFMKEWTEHGHVHENYNSENGYGDDVLNSDRNYAWGGLLVLMTLMEEGLA</sequence>
<dbReference type="InterPro" id="IPR008928">
    <property type="entry name" value="6-hairpin_glycosidase_sf"/>
</dbReference>
<dbReference type="RefSeq" id="WP_069156220.1">
    <property type="nucleotide sequence ID" value="NZ_DBFYTC010000080.1"/>
</dbReference>
<dbReference type="InterPro" id="IPR012341">
    <property type="entry name" value="6hp_glycosidase-like_sf"/>
</dbReference>
<dbReference type="GO" id="GO:0005993">
    <property type="term" value="P:trehalose catabolic process"/>
    <property type="evidence" value="ECO:0007669"/>
    <property type="project" value="TreeGrafter"/>
</dbReference>
<comment type="caution">
    <text evidence="2">The sequence shown here is derived from an EMBL/GenBank/DDBJ whole genome shotgun (WGS) entry which is preliminary data.</text>
</comment>
<dbReference type="Proteomes" id="UP000095003">
    <property type="component" value="Unassembled WGS sequence"/>
</dbReference>